<name>A0A839IXS1_9GAMM</name>
<dbReference type="Proteomes" id="UP000565262">
    <property type="component" value="Unassembled WGS sequence"/>
</dbReference>
<protein>
    <submittedName>
        <fullName evidence="2">DUF2782 domain-containing protein</fullName>
    </submittedName>
</protein>
<dbReference type="RefSeq" id="WP_182812253.1">
    <property type="nucleotide sequence ID" value="NZ_JACJFM010000067.1"/>
</dbReference>
<proteinExistence type="predicted"/>
<comment type="caution">
    <text evidence="2">The sequence shown here is derived from an EMBL/GenBank/DDBJ whole genome shotgun (WGS) entry which is preliminary data.</text>
</comment>
<accession>A0A839IXS1</accession>
<dbReference type="Gene3D" id="2.20.130.30">
    <property type="entry name" value="Protein of unknown function DUF2782"/>
    <property type="match status" value="1"/>
</dbReference>
<evidence type="ECO:0000313" key="2">
    <source>
        <dbReference type="EMBL" id="MBB1489632.1"/>
    </source>
</evidence>
<keyword evidence="1" id="KW-0732">Signal</keyword>
<dbReference type="EMBL" id="JACJFM010000067">
    <property type="protein sequence ID" value="MBB1489632.1"/>
    <property type="molecule type" value="Genomic_DNA"/>
</dbReference>
<keyword evidence="3" id="KW-1185">Reference proteome</keyword>
<evidence type="ECO:0000313" key="3">
    <source>
        <dbReference type="Proteomes" id="UP000565262"/>
    </source>
</evidence>
<organism evidence="2 3">
    <name type="scientific">Oceanospirillum sediminis</name>
    <dbReference type="NCBI Taxonomy" id="2760088"/>
    <lineage>
        <taxon>Bacteria</taxon>
        <taxon>Pseudomonadati</taxon>
        <taxon>Pseudomonadota</taxon>
        <taxon>Gammaproteobacteria</taxon>
        <taxon>Oceanospirillales</taxon>
        <taxon>Oceanospirillaceae</taxon>
        <taxon>Oceanospirillum</taxon>
    </lineage>
</organism>
<dbReference type="Pfam" id="PF11191">
    <property type="entry name" value="DUF2782"/>
    <property type="match status" value="1"/>
</dbReference>
<dbReference type="InterPro" id="IPR021357">
    <property type="entry name" value="DUF2782"/>
</dbReference>
<feature type="signal peptide" evidence="1">
    <location>
        <begin position="1"/>
        <end position="20"/>
    </location>
</feature>
<dbReference type="AlphaFoldDB" id="A0A839IXS1"/>
<evidence type="ECO:0000256" key="1">
    <source>
        <dbReference type="SAM" id="SignalP"/>
    </source>
</evidence>
<gene>
    <name evidence="2" type="ORF">H4O21_23760</name>
</gene>
<sequence length="94" mass="10865">MLRTIFFSILLVLPALQAQAENQQPEPEITIRDGGDRTLYEYRANGVLYAIKVRPKAGPEYYLVDVNGNGNYVRLDKVSDKKPFLIPQWVLLRW</sequence>
<reference evidence="2 3" key="1">
    <citation type="submission" date="2020-08" db="EMBL/GenBank/DDBJ databases">
        <title>Oceanospirillum sp. nov. isolated from marine sediment.</title>
        <authorList>
            <person name="Ji X."/>
        </authorList>
    </citation>
    <scope>NUCLEOTIDE SEQUENCE [LARGE SCALE GENOMIC DNA]</scope>
    <source>
        <strain evidence="2 3">D5</strain>
    </source>
</reference>
<feature type="chain" id="PRO_5032448923" evidence="1">
    <location>
        <begin position="21"/>
        <end position="94"/>
    </location>
</feature>